<comment type="caution">
    <text evidence="1">The sequence shown here is derived from an EMBL/GenBank/DDBJ whole genome shotgun (WGS) entry which is preliminary data.</text>
</comment>
<dbReference type="EMBL" id="JAGPXD010000004">
    <property type="protein sequence ID" value="KAH7358611.1"/>
    <property type="molecule type" value="Genomic_DNA"/>
</dbReference>
<protein>
    <submittedName>
        <fullName evidence="1">Uncharacterized protein</fullName>
    </submittedName>
</protein>
<accession>A0A8K0X1V5</accession>
<dbReference type="AlphaFoldDB" id="A0A8K0X1V5"/>
<keyword evidence="2" id="KW-1185">Reference proteome</keyword>
<reference evidence="1" key="1">
    <citation type="journal article" date="2021" name="Nat. Commun.">
        <title>Genetic determinants of endophytism in the Arabidopsis root mycobiome.</title>
        <authorList>
            <person name="Mesny F."/>
            <person name="Miyauchi S."/>
            <person name="Thiergart T."/>
            <person name="Pickel B."/>
            <person name="Atanasova L."/>
            <person name="Karlsson M."/>
            <person name="Huettel B."/>
            <person name="Barry K.W."/>
            <person name="Haridas S."/>
            <person name="Chen C."/>
            <person name="Bauer D."/>
            <person name="Andreopoulos W."/>
            <person name="Pangilinan J."/>
            <person name="LaButti K."/>
            <person name="Riley R."/>
            <person name="Lipzen A."/>
            <person name="Clum A."/>
            <person name="Drula E."/>
            <person name="Henrissat B."/>
            <person name="Kohler A."/>
            <person name="Grigoriev I.V."/>
            <person name="Martin F.M."/>
            <person name="Hacquard S."/>
        </authorList>
    </citation>
    <scope>NUCLEOTIDE SEQUENCE</scope>
    <source>
        <strain evidence="1">MPI-CAGE-AT-0016</strain>
    </source>
</reference>
<proteinExistence type="predicted"/>
<sequence length="76" mass="8750">MRYGGEYYLLFLCTRSTRSRLFLLLCMSCWPSVARHSSKWAPTEPKNNVNLSSRFPHVHFIPSSSPSSHCSFVRPS</sequence>
<name>A0A8K0X1V5_9PEZI</name>
<evidence type="ECO:0000313" key="1">
    <source>
        <dbReference type="EMBL" id="KAH7358611.1"/>
    </source>
</evidence>
<organism evidence="1 2">
    <name type="scientific">Plectosphaerella cucumerina</name>
    <dbReference type="NCBI Taxonomy" id="40658"/>
    <lineage>
        <taxon>Eukaryota</taxon>
        <taxon>Fungi</taxon>
        <taxon>Dikarya</taxon>
        <taxon>Ascomycota</taxon>
        <taxon>Pezizomycotina</taxon>
        <taxon>Sordariomycetes</taxon>
        <taxon>Hypocreomycetidae</taxon>
        <taxon>Glomerellales</taxon>
        <taxon>Plectosphaerellaceae</taxon>
        <taxon>Plectosphaerella</taxon>
    </lineage>
</organism>
<evidence type="ECO:0000313" key="2">
    <source>
        <dbReference type="Proteomes" id="UP000813385"/>
    </source>
</evidence>
<gene>
    <name evidence="1" type="ORF">B0T11DRAFT_106043</name>
</gene>
<dbReference type="Proteomes" id="UP000813385">
    <property type="component" value="Unassembled WGS sequence"/>
</dbReference>